<gene>
    <name evidence="2" type="ORF">SERLADRAFT_432910</name>
</gene>
<sequence length="244" mass="26667">MQSQLGLEVDLPENLEDWYNDEDLHEDEEDEEDSEGHDHNPTTYRLSVPAPSVQAHSAAYPCPSIPAPLAAYSHPSIPAPSEQAHLALYSRPLVTAPSARDPSDPSAYSHPSIPAPSAQDPLALYSRPLIPALSARDPSNPPVHPPYQLPTLSGFVGNALPLEGRHLQPIHWSTLSPSSQHCYQPYPQVSRAGNLVRSNQQQQAEAPHVQDIGSQSLRRVSSRHLRDMNTLADSASGSQRIMLE</sequence>
<dbReference type="Proteomes" id="UP000008064">
    <property type="component" value="Unassembled WGS sequence"/>
</dbReference>
<reference evidence="2" key="1">
    <citation type="submission" date="2011-04" db="EMBL/GenBank/DDBJ databases">
        <title>Evolution of plant cell wall degrading machinery underlies the functional diversity of forest fungi.</title>
        <authorList>
            <consortium name="US DOE Joint Genome Institute (JGI-PGF)"/>
            <person name="Eastwood D.C."/>
            <person name="Floudas D."/>
            <person name="Binder M."/>
            <person name="Majcherczyk A."/>
            <person name="Schneider P."/>
            <person name="Aerts A."/>
            <person name="Asiegbu F.O."/>
            <person name="Baker S.E."/>
            <person name="Barry K."/>
            <person name="Bendiksby M."/>
            <person name="Blumentritt M."/>
            <person name="Coutinho P.M."/>
            <person name="Cullen D."/>
            <person name="Cullen D."/>
            <person name="Gathman A."/>
            <person name="Goodell B."/>
            <person name="Henrissat B."/>
            <person name="Ihrmark K."/>
            <person name="Kauserud H."/>
            <person name="Kohler A."/>
            <person name="LaButti K."/>
            <person name="Lapidus A."/>
            <person name="Lavin J.L."/>
            <person name="Lee Y.-H."/>
            <person name="Lindquist E."/>
            <person name="Lilly W."/>
            <person name="Lucas S."/>
            <person name="Morin E."/>
            <person name="Murat C."/>
            <person name="Oguiza J.A."/>
            <person name="Park J."/>
            <person name="Pisabarro A.G."/>
            <person name="Riley R."/>
            <person name="Rosling A."/>
            <person name="Salamov A."/>
            <person name="Schmidt O."/>
            <person name="Schmutz J."/>
            <person name="Skrede I."/>
            <person name="Stenlid J."/>
            <person name="Wiebenga A."/>
            <person name="Xie X."/>
            <person name="Kues U."/>
            <person name="Hibbett D.S."/>
            <person name="Hoffmeister D."/>
            <person name="Hogberg N."/>
            <person name="Martin F."/>
            <person name="Grigoriev I.V."/>
            <person name="Watkinson S.C."/>
        </authorList>
    </citation>
    <scope>NUCLEOTIDE SEQUENCE</scope>
    <source>
        <strain evidence="2">S7.9</strain>
    </source>
</reference>
<accession>F8NFL4</accession>
<evidence type="ECO:0000256" key="1">
    <source>
        <dbReference type="SAM" id="MobiDB-lite"/>
    </source>
</evidence>
<name>F8NFL4_SERL9</name>
<organism>
    <name type="scientific">Serpula lacrymans var. lacrymans (strain S7.9)</name>
    <name type="common">Dry rot fungus</name>
    <dbReference type="NCBI Taxonomy" id="578457"/>
    <lineage>
        <taxon>Eukaryota</taxon>
        <taxon>Fungi</taxon>
        <taxon>Dikarya</taxon>
        <taxon>Basidiomycota</taxon>
        <taxon>Agaricomycotina</taxon>
        <taxon>Agaricomycetes</taxon>
        <taxon>Agaricomycetidae</taxon>
        <taxon>Boletales</taxon>
        <taxon>Coniophorineae</taxon>
        <taxon>Serpulaceae</taxon>
        <taxon>Serpula</taxon>
    </lineage>
</organism>
<feature type="region of interest" description="Disordered" evidence="1">
    <location>
        <begin position="1"/>
        <end position="51"/>
    </location>
</feature>
<dbReference type="RefSeq" id="XP_007313142.1">
    <property type="nucleotide sequence ID" value="XM_007313080.1"/>
</dbReference>
<feature type="region of interest" description="Disordered" evidence="1">
    <location>
        <begin position="95"/>
        <end position="121"/>
    </location>
</feature>
<evidence type="ECO:0000313" key="2">
    <source>
        <dbReference type="EMBL" id="EGO31258.1"/>
    </source>
</evidence>
<dbReference type="GeneID" id="18814078"/>
<dbReference type="KEGG" id="sla:SERLADRAFT_432910"/>
<feature type="compositionally biased region" description="Acidic residues" evidence="1">
    <location>
        <begin position="10"/>
        <end position="35"/>
    </location>
</feature>
<dbReference type="AlphaFoldDB" id="F8NFL4"/>
<proteinExistence type="predicted"/>
<dbReference type="HOGENOM" id="CLU_1138583_0_0_1"/>
<protein>
    <submittedName>
        <fullName evidence="2">Uncharacterized protein</fullName>
    </submittedName>
</protein>
<dbReference type="EMBL" id="GL945428">
    <property type="protein sequence ID" value="EGO31258.1"/>
    <property type="molecule type" value="Genomic_DNA"/>
</dbReference>